<feature type="domain" description="Integrase catalytic" evidence="7">
    <location>
        <begin position="504"/>
        <end position="596"/>
    </location>
</feature>
<keyword evidence="4" id="KW-0255">Endonuclease</keyword>
<dbReference type="AlphaFoldDB" id="A0A5B6VZU2"/>
<evidence type="ECO:0000313" key="9">
    <source>
        <dbReference type="Proteomes" id="UP000325315"/>
    </source>
</evidence>
<dbReference type="Gene3D" id="3.30.70.270">
    <property type="match status" value="2"/>
</dbReference>
<dbReference type="GO" id="GO:0003964">
    <property type="term" value="F:RNA-directed DNA polymerase activity"/>
    <property type="evidence" value="ECO:0007669"/>
    <property type="project" value="UniProtKB-KW"/>
</dbReference>
<keyword evidence="6" id="KW-0695">RNA-directed DNA polymerase</keyword>
<evidence type="ECO:0000313" key="8">
    <source>
        <dbReference type="EMBL" id="KAA3474347.1"/>
    </source>
</evidence>
<dbReference type="GO" id="GO:0004519">
    <property type="term" value="F:endonuclease activity"/>
    <property type="evidence" value="ECO:0007669"/>
    <property type="project" value="UniProtKB-KW"/>
</dbReference>
<dbReference type="Pfam" id="PF17917">
    <property type="entry name" value="RT_RNaseH"/>
    <property type="match status" value="1"/>
</dbReference>
<dbReference type="OrthoDB" id="8057740at2759"/>
<keyword evidence="9" id="KW-1185">Reference proteome</keyword>
<keyword evidence="2" id="KW-0548">Nucleotidyltransferase</keyword>
<dbReference type="CDD" id="cd09274">
    <property type="entry name" value="RNase_HI_RT_Ty3"/>
    <property type="match status" value="1"/>
</dbReference>
<evidence type="ECO:0000256" key="4">
    <source>
        <dbReference type="ARBA" id="ARBA00022759"/>
    </source>
</evidence>
<gene>
    <name evidence="8" type="ORF">EPI10_024643</name>
</gene>
<dbReference type="PANTHER" id="PTHR37984:SF5">
    <property type="entry name" value="PROTEIN NYNRIN-LIKE"/>
    <property type="match status" value="1"/>
</dbReference>
<dbReference type="InterPro" id="IPR001584">
    <property type="entry name" value="Integrase_cat-core"/>
</dbReference>
<dbReference type="EMBL" id="SMMG02000005">
    <property type="protein sequence ID" value="KAA3474347.1"/>
    <property type="molecule type" value="Genomic_DNA"/>
</dbReference>
<dbReference type="GO" id="GO:0003676">
    <property type="term" value="F:nucleic acid binding"/>
    <property type="evidence" value="ECO:0007669"/>
    <property type="project" value="InterPro"/>
</dbReference>
<dbReference type="InterPro" id="IPR036397">
    <property type="entry name" value="RNaseH_sf"/>
</dbReference>
<evidence type="ECO:0000256" key="6">
    <source>
        <dbReference type="ARBA" id="ARBA00022918"/>
    </source>
</evidence>
<dbReference type="Proteomes" id="UP000325315">
    <property type="component" value="Unassembled WGS sequence"/>
</dbReference>
<dbReference type="CDD" id="cd01647">
    <property type="entry name" value="RT_LTR"/>
    <property type="match status" value="1"/>
</dbReference>
<proteinExistence type="predicted"/>
<keyword evidence="1" id="KW-0808">Transferase</keyword>
<protein>
    <submittedName>
        <fullName evidence="8">DNA/RNA polymerases superfamily protein</fullName>
    </submittedName>
</protein>
<dbReference type="GO" id="GO:0015074">
    <property type="term" value="P:DNA integration"/>
    <property type="evidence" value="ECO:0007669"/>
    <property type="project" value="InterPro"/>
</dbReference>
<reference evidence="9" key="1">
    <citation type="journal article" date="2019" name="Plant Biotechnol. J.">
        <title>Genome sequencing of the Australian wild diploid species Gossypium australe highlights disease resistance and delayed gland morphogenesis.</title>
        <authorList>
            <person name="Cai Y."/>
            <person name="Cai X."/>
            <person name="Wang Q."/>
            <person name="Wang P."/>
            <person name="Zhang Y."/>
            <person name="Cai C."/>
            <person name="Xu Y."/>
            <person name="Wang K."/>
            <person name="Zhou Z."/>
            <person name="Wang C."/>
            <person name="Geng S."/>
            <person name="Li B."/>
            <person name="Dong Q."/>
            <person name="Hou Y."/>
            <person name="Wang H."/>
            <person name="Ai P."/>
            <person name="Liu Z."/>
            <person name="Yi F."/>
            <person name="Sun M."/>
            <person name="An G."/>
            <person name="Cheng J."/>
            <person name="Zhang Y."/>
            <person name="Shi Q."/>
            <person name="Xie Y."/>
            <person name="Shi X."/>
            <person name="Chang Y."/>
            <person name="Huang F."/>
            <person name="Chen Y."/>
            <person name="Hong S."/>
            <person name="Mi L."/>
            <person name="Sun Q."/>
            <person name="Zhang L."/>
            <person name="Zhou B."/>
            <person name="Peng R."/>
            <person name="Zhang X."/>
            <person name="Liu F."/>
        </authorList>
    </citation>
    <scope>NUCLEOTIDE SEQUENCE [LARGE SCALE GENOMIC DNA]</scope>
    <source>
        <strain evidence="9">cv. PA1801</strain>
    </source>
</reference>
<evidence type="ECO:0000256" key="2">
    <source>
        <dbReference type="ARBA" id="ARBA00022695"/>
    </source>
</evidence>
<evidence type="ECO:0000256" key="1">
    <source>
        <dbReference type="ARBA" id="ARBA00022679"/>
    </source>
</evidence>
<dbReference type="InterPro" id="IPR041588">
    <property type="entry name" value="Integrase_H2C2"/>
</dbReference>
<dbReference type="PANTHER" id="PTHR37984">
    <property type="entry name" value="PROTEIN CBG26694"/>
    <property type="match status" value="1"/>
</dbReference>
<dbReference type="InterPro" id="IPR041373">
    <property type="entry name" value="RT_RNaseH"/>
</dbReference>
<dbReference type="GO" id="GO:0016787">
    <property type="term" value="F:hydrolase activity"/>
    <property type="evidence" value="ECO:0007669"/>
    <property type="project" value="UniProtKB-KW"/>
</dbReference>
<dbReference type="Pfam" id="PF00078">
    <property type="entry name" value="RVT_1"/>
    <property type="match status" value="1"/>
</dbReference>
<dbReference type="Gene3D" id="1.10.340.70">
    <property type="match status" value="1"/>
</dbReference>
<evidence type="ECO:0000256" key="3">
    <source>
        <dbReference type="ARBA" id="ARBA00022722"/>
    </source>
</evidence>
<dbReference type="InterPro" id="IPR012337">
    <property type="entry name" value="RNaseH-like_sf"/>
</dbReference>
<name>A0A5B6VZU2_9ROSI</name>
<comment type="caution">
    <text evidence="8">The sequence shown here is derived from an EMBL/GenBank/DDBJ whole genome shotgun (WGS) entry which is preliminary data.</text>
</comment>
<dbReference type="InterPro" id="IPR000477">
    <property type="entry name" value="RT_dom"/>
</dbReference>
<dbReference type="PROSITE" id="PS50994">
    <property type="entry name" value="INTEGRASE"/>
    <property type="match status" value="1"/>
</dbReference>
<dbReference type="SUPFAM" id="SSF56672">
    <property type="entry name" value="DNA/RNA polymerases"/>
    <property type="match status" value="1"/>
</dbReference>
<dbReference type="FunFam" id="3.30.70.270:FF:000020">
    <property type="entry name" value="Transposon Tf2-6 polyprotein-like Protein"/>
    <property type="match status" value="1"/>
</dbReference>
<accession>A0A5B6VZU2</accession>
<dbReference type="Gene3D" id="3.30.420.10">
    <property type="entry name" value="Ribonuclease H-like superfamily/Ribonuclease H"/>
    <property type="match status" value="1"/>
</dbReference>
<dbReference type="SUPFAM" id="SSF53098">
    <property type="entry name" value="Ribonuclease H-like"/>
    <property type="match status" value="1"/>
</dbReference>
<dbReference type="InterPro" id="IPR050951">
    <property type="entry name" value="Retrovirus_Pol_polyprotein"/>
</dbReference>
<dbReference type="Pfam" id="PF17921">
    <property type="entry name" value="Integrase_H2C2"/>
    <property type="match status" value="1"/>
</dbReference>
<evidence type="ECO:0000256" key="5">
    <source>
        <dbReference type="ARBA" id="ARBA00022801"/>
    </source>
</evidence>
<dbReference type="InterPro" id="IPR043128">
    <property type="entry name" value="Rev_trsase/Diguanyl_cyclase"/>
</dbReference>
<keyword evidence="5" id="KW-0378">Hydrolase</keyword>
<organism evidence="8 9">
    <name type="scientific">Gossypium australe</name>
    <dbReference type="NCBI Taxonomy" id="47621"/>
    <lineage>
        <taxon>Eukaryota</taxon>
        <taxon>Viridiplantae</taxon>
        <taxon>Streptophyta</taxon>
        <taxon>Embryophyta</taxon>
        <taxon>Tracheophyta</taxon>
        <taxon>Spermatophyta</taxon>
        <taxon>Magnoliopsida</taxon>
        <taxon>eudicotyledons</taxon>
        <taxon>Gunneridae</taxon>
        <taxon>Pentapetalae</taxon>
        <taxon>rosids</taxon>
        <taxon>malvids</taxon>
        <taxon>Malvales</taxon>
        <taxon>Malvaceae</taxon>
        <taxon>Malvoideae</taxon>
        <taxon>Gossypium</taxon>
    </lineage>
</organism>
<sequence length="596" mass="69649">MFFLKSYLGYHRLEKLSLLQELTDKGFVRSSFSPWGALLNKVTIKNKYSLPKIDNLFDQLKGATSDVLRTAFRTRYGHYEFLVMPFGLTNASAVFMDLINRIFPPYLDKFMVVFIDDILIYSRDETKHVEHLRIVLQTLRDKKLFVKFSKSEFWLREEHIVSGDGIWVYLSKISAIVDWKPPRNELEVRSFLGLASYYRRFVKGFSMITTPMTKLLQKDVKFEWSENYQQSFEKLKALLIKASVLVKHESGKEFVIYSDASLNGLGCVLMQEGKVIAYVSRQLKLHEKNFPTHNSKLATIVFALKIWRNQLYGEKCHFYTEHKILKYLMTQKDLNLRQWRWLELLKDYELVIDYHPGKANVVADALNRKSLFSLRAMNTRLTLSEDSLILAELRVRPVFLQQICEAQKSDSELQAKRAQCESSSDSDRISSDDCLMFRDRVCVSKNDEIIQKILHKAHNGCLSVHLGSTKMYNDLKKLYWWSGMERDISEFVSKCLICQQVKAEHQVPSGLLQSVMVPEWKWDRNTMDFLTGLPLTLKKKDVVWVVVDRLTKSVHFMPVHTDYSLDKLAELYVAEIVRLHRVPISIILDRDPRFTS</sequence>
<keyword evidence="3" id="KW-0540">Nuclease</keyword>
<dbReference type="InterPro" id="IPR043502">
    <property type="entry name" value="DNA/RNA_pol_sf"/>
</dbReference>
<evidence type="ECO:0000259" key="7">
    <source>
        <dbReference type="PROSITE" id="PS50994"/>
    </source>
</evidence>